<organism evidence="1">
    <name type="scientific">Rhizophora mucronata</name>
    <name type="common">Asiatic mangrove</name>
    <dbReference type="NCBI Taxonomy" id="61149"/>
    <lineage>
        <taxon>Eukaryota</taxon>
        <taxon>Viridiplantae</taxon>
        <taxon>Streptophyta</taxon>
        <taxon>Embryophyta</taxon>
        <taxon>Tracheophyta</taxon>
        <taxon>Spermatophyta</taxon>
        <taxon>Magnoliopsida</taxon>
        <taxon>eudicotyledons</taxon>
        <taxon>Gunneridae</taxon>
        <taxon>Pentapetalae</taxon>
        <taxon>rosids</taxon>
        <taxon>fabids</taxon>
        <taxon>Malpighiales</taxon>
        <taxon>Rhizophoraceae</taxon>
        <taxon>Rhizophora</taxon>
    </lineage>
</organism>
<sequence>MPKHNFKLFLPPFLPQPITIRCTENTQMLTHQQAKPTDASTTRDVLETECFLTICSTPNHFCTS</sequence>
<evidence type="ECO:0000313" key="1">
    <source>
        <dbReference type="EMBL" id="MBW99625.1"/>
    </source>
</evidence>
<proteinExistence type="predicted"/>
<reference evidence="1" key="1">
    <citation type="submission" date="2018-02" db="EMBL/GenBank/DDBJ databases">
        <title>Rhizophora mucronata_Transcriptome.</title>
        <authorList>
            <person name="Meera S.P."/>
            <person name="Sreeshan A."/>
            <person name="Augustine A."/>
        </authorList>
    </citation>
    <scope>NUCLEOTIDE SEQUENCE</scope>
    <source>
        <tissue evidence="1">Leaf</tissue>
    </source>
</reference>
<name>A0A2P2K1M9_RHIMU</name>
<protein>
    <submittedName>
        <fullName evidence="1">Uncharacterized protein</fullName>
    </submittedName>
</protein>
<dbReference type="EMBL" id="GGEC01019142">
    <property type="protein sequence ID" value="MBW99625.1"/>
    <property type="molecule type" value="Transcribed_RNA"/>
</dbReference>
<dbReference type="AlphaFoldDB" id="A0A2P2K1M9"/>
<accession>A0A2P2K1M9</accession>